<comment type="cofactor">
    <cofactor evidence="1">
        <name>Zn(2+)</name>
        <dbReference type="ChEBI" id="CHEBI:29105"/>
    </cofactor>
</comment>
<evidence type="ECO:0008006" key="6">
    <source>
        <dbReference type="Google" id="ProtNLM"/>
    </source>
</evidence>
<evidence type="ECO:0000256" key="4">
    <source>
        <dbReference type="ARBA" id="ARBA00023239"/>
    </source>
</evidence>
<dbReference type="PANTHER" id="PTHR12589">
    <property type="entry name" value="PYRUVOYL TETRAHYDROBIOPTERIN SYNTHASE"/>
    <property type="match status" value="1"/>
</dbReference>
<evidence type="ECO:0000256" key="3">
    <source>
        <dbReference type="ARBA" id="ARBA00022833"/>
    </source>
</evidence>
<dbReference type="InterPro" id="IPR038418">
    <property type="entry name" value="6-PTP_synth/QueD_sf"/>
</dbReference>
<gene>
    <name evidence="5" type="ORF">LCGC14_0909560</name>
</gene>
<organism evidence="5">
    <name type="scientific">marine sediment metagenome</name>
    <dbReference type="NCBI Taxonomy" id="412755"/>
    <lineage>
        <taxon>unclassified sequences</taxon>
        <taxon>metagenomes</taxon>
        <taxon>ecological metagenomes</taxon>
    </lineage>
</organism>
<dbReference type="SUPFAM" id="SSF55620">
    <property type="entry name" value="Tetrahydrobiopterin biosynthesis enzymes-like"/>
    <property type="match status" value="1"/>
</dbReference>
<dbReference type="InterPro" id="IPR007115">
    <property type="entry name" value="6-PTP_synth/QueD"/>
</dbReference>
<protein>
    <recommendedName>
        <fullName evidence="6">6-pyruvoyl tetrahydrobiopterin synthase</fullName>
    </recommendedName>
</protein>
<dbReference type="Pfam" id="PF01242">
    <property type="entry name" value="PTPS"/>
    <property type="match status" value="1"/>
</dbReference>
<evidence type="ECO:0000256" key="1">
    <source>
        <dbReference type="ARBA" id="ARBA00001947"/>
    </source>
</evidence>
<reference evidence="5" key="1">
    <citation type="journal article" date="2015" name="Nature">
        <title>Complex archaea that bridge the gap between prokaryotes and eukaryotes.</title>
        <authorList>
            <person name="Spang A."/>
            <person name="Saw J.H."/>
            <person name="Jorgensen S.L."/>
            <person name="Zaremba-Niedzwiedzka K."/>
            <person name="Martijn J."/>
            <person name="Lind A.E."/>
            <person name="van Eijk R."/>
            <person name="Schleper C."/>
            <person name="Guy L."/>
            <person name="Ettema T.J."/>
        </authorList>
    </citation>
    <scope>NUCLEOTIDE SEQUENCE</scope>
</reference>
<comment type="caution">
    <text evidence="5">The sequence shown here is derived from an EMBL/GenBank/DDBJ whole genome shotgun (WGS) entry which is preliminary data.</text>
</comment>
<dbReference type="GO" id="GO:0016829">
    <property type="term" value="F:lyase activity"/>
    <property type="evidence" value="ECO:0007669"/>
    <property type="project" value="UniProtKB-KW"/>
</dbReference>
<proteinExistence type="predicted"/>
<keyword evidence="3" id="KW-0862">Zinc</keyword>
<dbReference type="EMBL" id="LAZR01003013">
    <property type="protein sequence ID" value="KKN22985.1"/>
    <property type="molecule type" value="Genomic_DNA"/>
</dbReference>
<evidence type="ECO:0000256" key="2">
    <source>
        <dbReference type="ARBA" id="ARBA00022723"/>
    </source>
</evidence>
<dbReference type="AlphaFoldDB" id="A0A0F9NU20"/>
<name>A0A0F9NU20_9ZZZZ</name>
<dbReference type="Gene3D" id="3.30.479.10">
    <property type="entry name" value="6-pyruvoyl tetrahydropterin synthase/QueD"/>
    <property type="match status" value="1"/>
</dbReference>
<dbReference type="PANTHER" id="PTHR12589:SF7">
    <property type="entry name" value="6-PYRUVOYL TETRAHYDROBIOPTERIN SYNTHASE"/>
    <property type="match status" value="1"/>
</dbReference>
<dbReference type="GO" id="GO:0046872">
    <property type="term" value="F:metal ion binding"/>
    <property type="evidence" value="ECO:0007669"/>
    <property type="project" value="UniProtKB-KW"/>
</dbReference>
<evidence type="ECO:0000313" key="5">
    <source>
        <dbReference type="EMBL" id="KKN22985.1"/>
    </source>
</evidence>
<keyword evidence="4" id="KW-0456">Lyase</keyword>
<keyword evidence="2" id="KW-0479">Metal-binding</keyword>
<accession>A0A0F9NU20</accession>
<sequence length="134" mass="15981">MKLSTRVFFEAAHRLSDYEGKCKRLHGHNWIVDVDIDTDRKLDKTGFIVDFGIIKDIAKKFDHIIVMKDTDENRKYLESVPEDWVLWVSFNPTCEHFAEYFRNEISKQCKLQRGDVSIKVYENYKPERKSYAEI</sequence>